<gene>
    <name evidence="1" type="ORF">SAMN04244553_1823</name>
</gene>
<accession>A0A285L6I4</accession>
<dbReference type="RefSeq" id="WP_218841099.1">
    <property type="nucleotide sequence ID" value="NZ_OBEG01000001.1"/>
</dbReference>
<evidence type="ECO:0000313" key="2">
    <source>
        <dbReference type="Proteomes" id="UP000219565"/>
    </source>
</evidence>
<proteinExistence type="predicted"/>
<evidence type="ECO:0000313" key="1">
    <source>
        <dbReference type="EMBL" id="SNY80073.1"/>
    </source>
</evidence>
<reference evidence="1 2" key="1">
    <citation type="submission" date="2017-09" db="EMBL/GenBank/DDBJ databases">
        <authorList>
            <person name="Ehlers B."/>
            <person name="Leendertz F.H."/>
        </authorList>
    </citation>
    <scope>NUCLEOTIDE SEQUENCE [LARGE SCALE GENOMIC DNA]</scope>
    <source>
        <strain evidence="1 2">DSM 45537</strain>
    </source>
</reference>
<keyword evidence="2" id="KW-1185">Reference proteome</keyword>
<dbReference type="AlphaFoldDB" id="A0A285L6I4"/>
<protein>
    <submittedName>
        <fullName evidence="1">Uncharacterized protein</fullName>
    </submittedName>
</protein>
<organism evidence="1 2">
    <name type="scientific">Nocardia amikacinitolerans</name>
    <dbReference type="NCBI Taxonomy" id="756689"/>
    <lineage>
        <taxon>Bacteria</taxon>
        <taxon>Bacillati</taxon>
        <taxon>Actinomycetota</taxon>
        <taxon>Actinomycetes</taxon>
        <taxon>Mycobacteriales</taxon>
        <taxon>Nocardiaceae</taxon>
        <taxon>Nocardia</taxon>
    </lineage>
</organism>
<name>A0A285L6I4_9NOCA</name>
<sequence length="177" mass="19765">MNSTYSPVDELNLLMELQDRLGYENYADGFGLTDFGDLSGLVAGWSKDPEFTDRLIPFAQANGSGSFYALWRIDDRTDLATLPVVVFGDEGGQHVVARDVRELFRLLGFDSEISVDMEEAYFYRGEDDSYSDGHDEFVAWLDEKFGLSAAEDPTAVLAAAQAELGERFTDWAKPYLS</sequence>
<dbReference type="EMBL" id="OBEG01000001">
    <property type="protein sequence ID" value="SNY80073.1"/>
    <property type="molecule type" value="Genomic_DNA"/>
</dbReference>
<dbReference type="Proteomes" id="UP000219565">
    <property type="component" value="Unassembled WGS sequence"/>
</dbReference>